<dbReference type="OrthoDB" id="7335270at2"/>
<feature type="transmembrane region" description="Helical" evidence="1">
    <location>
        <begin position="171"/>
        <end position="194"/>
    </location>
</feature>
<evidence type="ECO:0000313" key="3">
    <source>
        <dbReference type="Proteomes" id="UP000199236"/>
    </source>
</evidence>
<keyword evidence="1" id="KW-0812">Transmembrane</keyword>
<dbReference type="Pfam" id="PF09991">
    <property type="entry name" value="DUF2232"/>
    <property type="match status" value="1"/>
</dbReference>
<organism evidence="2 3">
    <name type="scientific">Cohaesibacter marisflavi</name>
    <dbReference type="NCBI Taxonomy" id="655353"/>
    <lineage>
        <taxon>Bacteria</taxon>
        <taxon>Pseudomonadati</taxon>
        <taxon>Pseudomonadota</taxon>
        <taxon>Alphaproteobacteria</taxon>
        <taxon>Hyphomicrobiales</taxon>
        <taxon>Cohaesibacteraceae</taxon>
    </lineage>
</organism>
<proteinExistence type="predicted"/>
<protein>
    <submittedName>
        <fullName evidence="2">Predicted membrane protein</fullName>
    </submittedName>
</protein>
<accession>A0A1I5FWT7</accession>
<feature type="transmembrane region" description="Helical" evidence="1">
    <location>
        <begin position="6"/>
        <end position="24"/>
    </location>
</feature>
<feature type="transmembrane region" description="Helical" evidence="1">
    <location>
        <begin position="215"/>
        <end position="235"/>
    </location>
</feature>
<dbReference type="Proteomes" id="UP000199236">
    <property type="component" value="Unassembled WGS sequence"/>
</dbReference>
<dbReference type="EMBL" id="FOVR01000004">
    <property type="protein sequence ID" value="SFO28250.1"/>
    <property type="molecule type" value="Genomic_DNA"/>
</dbReference>
<name>A0A1I5FWT7_9HYPH</name>
<feature type="transmembrane region" description="Helical" evidence="1">
    <location>
        <begin position="31"/>
        <end position="49"/>
    </location>
</feature>
<dbReference type="STRING" id="655353.SAMN04488056_104244"/>
<reference evidence="2 3" key="1">
    <citation type="submission" date="2016-10" db="EMBL/GenBank/DDBJ databases">
        <authorList>
            <person name="de Groot N.N."/>
        </authorList>
    </citation>
    <scope>NUCLEOTIDE SEQUENCE [LARGE SCALE GENOMIC DNA]</scope>
    <source>
        <strain evidence="2 3">CGMCC 1.9157</strain>
    </source>
</reference>
<dbReference type="AlphaFoldDB" id="A0A1I5FWT7"/>
<feature type="transmembrane region" description="Helical" evidence="1">
    <location>
        <begin position="55"/>
        <end position="80"/>
    </location>
</feature>
<keyword evidence="1" id="KW-1133">Transmembrane helix</keyword>
<evidence type="ECO:0000256" key="1">
    <source>
        <dbReference type="SAM" id="Phobius"/>
    </source>
</evidence>
<dbReference type="RefSeq" id="WP_090071771.1">
    <property type="nucleotide sequence ID" value="NZ_FOVR01000004.1"/>
</dbReference>
<feature type="transmembrane region" description="Helical" evidence="1">
    <location>
        <begin position="241"/>
        <end position="262"/>
    </location>
</feature>
<evidence type="ECO:0000313" key="2">
    <source>
        <dbReference type="EMBL" id="SFO28250.1"/>
    </source>
</evidence>
<dbReference type="InterPro" id="IPR018710">
    <property type="entry name" value="DUF2232"/>
</dbReference>
<feature type="transmembrane region" description="Helical" evidence="1">
    <location>
        <begin position="112"/>
        <end position="133"/>
    </location>
</feature>
<sequence>MSNYLIIGIIAGLCTALLNLSGYVGGMFGLGIILIILSPLPLMIASLGWGSFTGLIAVVSSGVALSLLISPLAGLLFMVVNSVPPWWLARLATLSQTNTETGETIWYPMDRLLMWIASIACITSVAMFIPFGFSLDQYRDTISVMMNQVYEAQQLSLPEGTALTIDDIVSMITWMAPMASVLMVTFSSVVNLYLAGKVVQKSGKLQRPWPNLHQLTLSPVAVFIFLVGLALMFILSGLPQILAQIVATAFGTAVLLVGLSVLHYLTRQSPARLVILWTTYFLLAIFQWIGIVLIFLGGAEIFFNVRSRMPRGPLRPTDQDKDEGNGQS</sequence>
<keyword evidence="3" id="KW-1185">Reference proteome</keyword>
<feature type="transmembrane region" description="Helical" evidence="1">
    <location>
        <begin position="274"/>
        <end position="303"/>
    </location>
</feature>
<gene>
    <name evidence="2" type="ORF">SAMN04488056_104244</name>
</gene>
<keyword evidence="1" id="KW-0472">Membrane</keyword>